<dbReference type="SMART" id="SM00387">
    <property type="entry name" value="HATPase_c"/>
    <property type="match status" value="1"/>
</dbReference>
<dbReference type="SMART" id="SM00448">
    <property type="entry name" value="REC"/>
    <property type="match status" value="1"/>
</dbReference>
<dbReference type="Gene3D" id="3.40.50.2300">
    <property type="match status" value="1"/>
</dbReference>
<dbReference type="Pfam" id="PF07568">
    <property type="entry name" value="HisKA_2"/>
    <property type="match status" value="1"/>
</dbReference>
<keyword evidence="3" id="KW-0547">Nucleotide-binding</keyword>
<dbReference type="SUPFAM" id="SSF55874">
    <property type="entry name" value="ATPase domain of HSP90 chaperone/DNA topoisomerase II/histidine kinase"/>
    <property type="match status" value="1"/>
</dbReference>
<feature type="domain" description="PAS" evidence="9">
    <location>
        <begin position="394"/>
        <end position="465"/>
    </location>
</feature>
<dbReference type="Pfam" id="PF00072">
    <property type="entry name" value="Response_reg"/>
    <property type="match status" value="1"/>
</dbReference>
<dbReference type="GO" id="GO:0000160">
    <property type="term" value="P:phosphorelay signal transduction system"/>
    <property type="evidence" value="ECO:0007669"/>
    <property type="project" value="UniProtKB-KW"/>
</dbReference>
<name>A0A9D6V2F3_9BACT</name>
<dbReference type="Proteomes" id="UP000807825">
    <property type="component" value="Unassembled WGS sequence"/>
</dbReference>
<evidence type="ECO:0000256" key="1">
    <source>
        <dbReference type="ARBA" id="ARBA00022553"/>
    </source>
</evidence>
<dbReference type="CDD" id="cd17534">
    <property type="entry name" value="REC_DC-like"/>
    <property type="match status" value="1"/>
</dbReference>
<dbReference type="PROSITE" id="PS50110">
    <property type="entry name" value="RESPONSE_REGULATORY"/>
    <property type="match status" value="1"/>
</dbReference>
<dbReference type="PROSITE" id="PS50113">
    <property type="entry name" value="PAC"/>
    <property type="match status" value="2"/>
</dbReference>
<keyword evidence="1 7" id="KW-0597">Phosphoprotein</keyword>
<evidence type="ECO:0000256" key="4">
    <source>
        <dbReference type="ARBA" id="ARBA00022777"/>
    </source>
</evidence>
<dbReference type="Pfam" id="PF02518">
    <property type="entry name" value="HATPase_c"/>
    <property type="match status" value="1"/>
</dbReference>
<proteinExistence type="predicted"/>
<dbReference type="PANTHER" id="PTHR43065">
    <property type="entry name" value="SENSOR HISTIDINE KINASE"/>
    <property type="match status" value="1"/>
</dbReference>
<dbReference type="InterPro" id="IPR000700">
    <property type="entry name" value="PAS-assoc_C"/>
</dbReference>
<dbReference type="EMBL" id="JACRDE010000324">
    <property type="protein sequence ID" value="MBI5250249.1"/>
    <property type="molecule type" value="Genomic_DNA"/>
</dbReference>
<dbReference type="AlphaFoldDB" id="A0A9D6V2F3"/>
<dbReference type="SMART" id="SM00086">
    <property type="entry name" value="PAC"/>
    <property type="match status" value="1"/>
</dbReference>
<dbReference type="PANTHER" id="PTHR43065:SF23">
    <property type="entry name" value="SENSOR HISTIDINE KINASE PDTAS"/>
    <property type="match status" value="1"/>
</dbReference>
<dbReference type="InterPro" id="IPR001789">
    <property type="entry name" value="Sig_transdc_resp-reg_receiver"/>
</dbReference>
<reference evidence="11" key="1">
    <citation type="submission" date="2020-07" db="EMBL/GenBank/DDBJ databases">
        <title>Huge and variable diversity of episymbiotic CPR bacteria and DPANN archaea in groundwater ecosystems.</title>
        <authorList>
            <person name="He C.Y."/>
            <person name="Keren R."/>
            <person name="Whittaker M."/>
            <person name="Farag I.F."/>
            <person name="Doudna J."/>
            <person name="Cate J.H.D."/>
            <person name="Banfield J.F."/>
        </authorList>
    </citation>
    <scope>NUCLEOTIDE SEQUENCE</scope>
    <source>
        <strain evidence="11">NC_groundwater_1664_Pr3_B-0.1um_52_9</strain>
    </source>
</reference>
<dbReference type="InterPro" id="IPR003594">
    <property type="entry name" value="HATPase_dom"/>
</dbReference>
<dbReference type="InterPro" id="IPR036890">
    <property type="entry name" value="HATPase_C_sf"/>
</dbReference>
<evidence type="ECO:0000259" key="9">
    <source>
        <dbReference type="PROSITE" id="PS50112"/>
    </source>
</evidence>
<keyword evidence="2" id="KW-0808">Transferase</keyword>
<dbReference type="Gene3D" id="3.30.565.10">
    <property type="entry name" value="Histidine kinase-like ATPase, C-terminal domain"/>
    <property type="match status" value="1"/>
</dbReference>
<dbReference type="InterPro" id="IPR013656">
    <property type="entry name" value="PAS_4"/>
</dbReference>
<keyword evidence="5" id="KW-0067">ATP-binding</keyword>
<accession>A0A9D6V2F3</accession>
<dbReference type="Pfam" id="PF13426">
    <property type="entry name" value="PAS_9"/>
    <property type="match status" value="1"/>
</dbReference>
<dbReference type="InterPro" id="IPR000014">
    <property type="entry name" value="PAS"/>
</dbReference>
<dbReference type="GO" id="GO:0016301">
    <property type="term" value="F:kinase activity"/>
    <property type="evidence" value="ECO:0007669"/>
    <property type="project" value="UniProtKB-KW"/>
</dbReference>
<feature type="domain" description="PAS" evidence="9">
    <location>
        <begin position="265"/>
        <end position="307"/>
    </location>
</feature>
<dbReference type="Pfam" id="PF00989">
    <property type="entry name" value="PAS"/>
    <property type="match status" value="1"/>
</dbReference>
<feature type="domain" description="PAC" evidence="10">
    <location>
        <begin position="468"/>
        <end position="518"/>
    </location>
</feature>
<feature type="modified residue" description="4-aspartylphosphate" evidence="7">
    <location>
        <position position="61"/>
    </location>
</feature>
<evidence type="ECO:0000259" key="8">
    <source>
        <dbReference type="PROSITE" id="PS50110"/>
    </source>
</evidence>
<dbReference type="InterPro" id="IPR011006">
    <property type="entry name" value="CheY-like_superfamily"/>
</dbReference>
<dbReference type="SUPFAM" id="SSF55785">
    <property type="entry name" value="PYP-like sensor domain (PAS domain)"/>
    <property type="match status" value="3"/>
</dbReference>
<gene>
    <name evidence="11" type="ORF">HY912_12205</name>
</gene>
<sequence>MTHMSKTNPVRILICQDEGIIAEDIAVSLKSLGYEVVGLVSTGEEAIRIAEEARPDLILMDIKLQGEMQGVTACQRILSSQDVPVIYISAHHEPDTVERIKMSRPYGYLSSPVSAHELKSNLEIALYRHQADKRVRESEERLRSTLDSLHDFVFVLDGNGDFTDFHCPPTLLSKLYVTPDRFIGRHFQDVLPHDVVRLLNEAIILVERHGLVEHFDYRMVIEGEECFFSAKVSARKTLSGNFDGVTIVSSDITDRKRGEEALRESQERYRTIFDGSRDGFVMVDIKGRIIDANQSYCEMLGYSLNELQELADFYSITPAHWRQWESEEIWQKRLLGNGYSGVYEMEYIRKDGSVFPVELQSYAVFDESRTPRYLWGVARDMTEHRKALKALEESERLYRSLVETTDTGFVVIDEQGRVLDANSEYVRLTGRTSMDEIKGRLVLEWTAEHDKQRNAREVSLCLSNGFVRNLEIDYVDTEGNLVPIEINATVVKGELGIRIVTLCRGIIERKKAEEQIRESLKEKEVLLREIHHRVKNNLAVVSSLLRFQGRHAKDEYHRRMFLESQDRIRSMALAHEKLYQSDNLSEINSRNYLSSLAEHLMAGLGHVGSNVKLQLQIAEIDLDLETCVTLGFIVTEMVNNSLKHGFPDGRTGKISVILREIEESILELSVADDGVGLPENIQIQNPGTLGLDLVRIFSRQLRGQLEVRRDRGTEVILSFNLRS</sequence>
<keyword evidence="4" id="KW-0418">Kinase</keyword>
<dbReference type="GO" id="GO:0005524">
    <property type="term" value="F:ATP binding"/>
    <property type="evidence" value="ECO:0007669"/>
    <property type="project" value="UniProtKB-KW"/>
</dbReference>
<evidence type="ECO:0000313" key="11">
    <source>
        <dbReference type="EMBL" id="MBI5250249.1"/>
    </source>
</evidence>
<dbReference type="SUPFAM" id="SSF52172">
    <property type="entry name" value="CheY-like"/>
    <property type="match status" value="1"/>
</dbReference>
<keyword evidence="6" id="KW-0902">Two-component regulatory system</keyword>
<dbReference type="CDD" id="cd00130">
    <property type="entry name" value="PAS"/>
    <property type="match status" value="3"/>
</dbReference>
<evidence type="ECO:0000256" key="7">
    <source>
        <dbReference type="PROSITE-ProRule" id="PRU00169"/>
    </source>
</evidence>
<organism evidence="11 12">
    <name type="scientific">Desulfomonile tiedjei</name>
    <dbReference type="NCBI Taxonomy" id="2358"/>
    <lineage>
        <taxon>Bacteria</taxon>
        <taxon>Pseudomonadati</taxon>
        <taxon>Thermodesulfobacteriota</taxon>
        <taxon>Desulfomonilia</taxon>
        <taxon>Desulfomonilales</taxon>
        <taxon>Desulfomonilaceae</taxon>
        <taxon>Desulfomonile</taxon>
    </lineage>
</organism>
<dbReference type="InterPro" id="IPR013767">
    <property type="entry name" value="PAS_fold"/>
</dbReference>
<protein>
    <submittedName>
        <fullName evidence="11">PAS domain S-box protein</fullName>
    </submittedName>
</protein>
<dbReference type="Gene3D" id="6.10.250.490">
    <property type="match status" value="1"/>
</dbReference>
<dbReference type="Gene3D" id="3.30.450.20">
    <property type="entry name" value="PAS domain"/>
    <property type="match status" value="3"/>
</dbReference>
<evidence type="ECO:0000256" key="3">
    <source>
        <dbReference type="ARBA" id="ARBA00022741"/>
    </source>
</evidence>
<comment type="caution">
    <text evidence="11">The sequence shown here is derived from an EMBL/GenBank/DDBJ whole genome shotgun (WGS) entry which is preliminary data.</text>
</comment>
<evidence type="ECO:0000256" key="2">
    <source>
        <dbReference type="ARBA" id="ARBA00022679"/>
    </source>
</evidence>
<dbReference type="SMART" id="SM00091">
    <property type="entry name" value="PAS"/>
    <property type="match status" value="3"/>
</dbReference>
<dbReference type="Pfam" id="PF08448">
    <property type="entry name" value="PAS_4"/>
    <property type="match status" value="1"/>
</dbReference>
<evidence type="ECO:0000256" key="5">
    <source>
        <dbReference type="ARBA" id="ARBA00022840"/>
    </source>
</evidence>
<evidence type="ECO:0000313" key="12">
    <source>
        <dbReference type="Proteomes" id="UP000807825"/>
    </source>
</evidence>
<dbReference type="NCBIfam" id="TIGR00229">
    <property type="entry name" value="sensory_box"/>
    <property type="match status" value="3"/>
</dbReference>
<feature type="domain" description="PAC" evidence="10">
    <location>
        <begin position="341"/>
        <end position="393"/>
    </location>
</feature>
<dbReference type="PROSITE" id="PS50112">
    <property type="entry name" value="PAS"/>
    <property type="match status" value="2"/>
</dbReference>
<dbReference type="InterPro" id="IPR035965">
    <property type="entry name" value="PAS-like_dom_sf"/>
</dbReference>
<feature type="domain" description="Response regulatory" evidence="8">
    <location>
        <begin position="11"/>
        <end position="126"/>
    </location>
</feature>
<evidence type="ECO:0000259" key="10">
    <source>
        <dbReference type="PROSITE" id="PS50113"/>
    </source>
</evidence>
<dbReference type="GO" id="GO:0006355">
    <property type="term" value="P:regulation of DNA-templated transcription"/>
    <property type="evidence" value="ECO:0007669"/>
    <property type="project" value="InterPro"/>
</dbReference>
<dbReference type="InterPro" id="IPR011495">
    <property type="entry name" value="Sig_transdc_His_kin_sub2_dim/P"/>
</dbReference>
<evidence type="ECO:0000256" key="6">
    <source>
        <dbReference type="ARBA" id="ARBA00023012"/>
    </source>
</evidence>
<dbReference type="InterPro" id="IPR001610">
    <property type="entry name" value="PAC"/>
</dbReference>